<name>A0ACB9YT39_9PEZI</name>
<keyword evidence="2" id="KW-1185">Reference proteome</keyword>
<dbReference type="EMBL" id="MU393527">
    <property type="protein sequence ID" value="KAI4862366.1"/>
    <property type="molecule type" value="Genomic_DNA"/>
</dbReference>
<sequence length="453" mass="52137">MDRNVNGHGVTNADWALEDLVKHPEKLEHDRARFDRSPSQNMEYPSGTTTKYGSPEPRSEELEKRYQEIVRERDASRPREQLNNQSRKEQEVVLEAIINRTLDIPPGTKISTVARANVKARWVEQGIWNDKWNTMADGCWKHEIDDLPEPETEGSTAGGKKISKRKKKKSVAQATRPPTKEERERQASRPFHQFIYQVSLAREEILRDLKIKEDSIYVPEDINTRAYDTVKDTWTEWGIWDTKWSTLPGMSFKHERPLSEFLDDDLIAYEKEMILGSHPSLLNLPPVIKQVRFEQPGQDKEKTASGEISSSSLVDDAPGPSNSTGAAENKKGKRFQLYGEVRLFGEYDSRNPSLTNKEERSEPDSEPDSEVTENERCSHSDDSMEDKDMLDWKPPKNTKYKKAKGIKHSSKPKGITKTKEVRKNKKKKELMKKMEEYHGPILDKATQEDESLT</sequence>
<comment type="caution">
    <text evidence="1">The sequence shown here is derived from an EMBL/GenBank/DDBJ whole genome shotgun (WGS) entry which is preliminary data.</text>
</comment>
<organism evidence="1 2">
    <name type="scientific">Hypoxylon rubiginosum</name>
    <dbReference type="NCBI Taxonomy" id="110542"/>
    <lineage>
        <taxon>Eukaryota</taxon>
        <taxon>Fungi</taxon>
        <taxon>Dikarya</taxon>
        <taxon>Ascomycota</taxon>
        <taxon>Pezizomycotina</taxon>
        <taxon>Sordariomycetes</taxon>
        <taxon>Xylariomycetidae</taxon>
        <taxon>Xylariales</taxon>
        <taxon>Hypoxylaceae</taxon>
        <taxon>Hypoxylon</taxon>
    </lineage>
</organism>
<accession>A0ACB9YT39</accession>
<dbReference type="Proteomes" id="UP001497700">
    <property type="component" value="Unassembled WGS sequence"/>
</dbReference>
<evidence type="ECO:0000313" key="1">
    <source>
        <dbReference type="EMBL" id="KAI4862366.1"/>
    </source>
</evidence>
<evidence type="ECO:0000313" key="2">
    <source>
        <dbReference type="Proteomes" id="UP001497700"/>
    </source>
</evidence>
<gene>
    <name evidence="1" type="ORF">F4820DRAFT_463678</name>
</gene>
<proteinExistence type="predicted"/>
<reference evidence="1 2" key="1">
    <citation type="journal article" date="2022" name="New Phytol.">
        <title>Ecological generalism drives hyperdiversity of secondary metabolite gene clusters in xylarialean endophytes.</title>
        <authorList>
            <person name="Franco M.E.E."/>
            <person name="Wisecaver J.H."/>
            <person name="Arnold A.E."/>
            <person name="Ju Y.M."/>
            <person name="Slot J.C."/>
            <person name="Ahrendt S."/>
            <person name="Moore L.P."/>
            <person name="Eastman K.E."/>
            <person name="Scott K."/>
            <person name="Konkel Z."/>
            <person name="Mondo S.J."/>
            <person name="Kuo A."/>
            <person name="Hayes R.D."/>
            <person name="Haridas S."/>
            <person name="Andreopoulos B."/>
            <person name="Riley R."/>
            <person name="LaButti K."/>
            <person name="Pangilinan J."/>
            <person name="Lipzen A."/>
            <person name="Amirebrahimi M."/>
            <person name="Yan J."/>
            <person name="Adam C."/>
            <person name="Keymanesh K."/>
            <person name="Ng V."/>
            <person name="Louie K."/>
            <person name="Northen T."/>
            <person name="Drula E."/>
            <person name="Henrissat B."/>
            <person name="Hsieh H.M."/>
            <person name="Youens-Clark K."/>
            <person name="Lutzoni F."/>
            <person name="Miadlikowska J."/>
            <person name="Eastwood D.C."/>
            <person name="Hamelin R.C."/>
            <person name="Grigoriev I.V."/>
            <person name="U'Ren J.M."/>
        </authorList>
    </citation>
    <scope>NUCLEOTIDE SEQUENCE [LARGE SCALE GENOMIC DNA]</scope>
    <source>
        <strain evidence="1 2">CBS 119005</strain>
    </source>
</reference>
<protein>
    <submittedName>
        <fullName evidence="1">Uncharacterized protein</fullName>
    </submittedName>
</protein>